<protein>
    <submittedName>
        <fullName evidence="1">Transposase, IS2 group</fullName>
    </submittedName>
</protein>
<evidence type="ECO:0000313" key="1">
    <source>
        <dbReference type="EMBL" id="EFW11030.1"/>
    </source>
</evidence>
<proteinExistence type="predicted"/>
<feature type="non-terminal residue" evidence="1">
    <location>
        <position position="1"/>
    </location>
</feature>
<evidence type="ECO:0000313" key="2">
    <source>
        <dbReference type="Proteomes" id="UP000013568"/>
    </source>
</evidence>
<dbReference type="HOGENOM" id="CLU_3146631_0_0_6"/>
<dbReference type="Proteomes" id="UP000013568">
    <property type="component" value="Unassembled WGS sequence"/>
</dbReference>
<organism evidence="1 2">
    <name type="scientific">Serratia symbiotica str. Tucson</name>
    <dbReference type="NCBI Taxonomy" id="914128"/>
    <lineage>
        <taxon>Bacteria</taxon>
        <taxon>Pseudomonadati</taxon>
        <taxon>Pseudomonadota</taxon>
        <taxon>Gammaproteobacteria</taxon>
        <taxon>Enterobacterales</taxon>
        <taxon>Yersiniaceae</taxon>
        <taxon>Serratia</taxon>
        <taxon>Serratia symbiotica</taxon>
    </lineage>
</organism>
<dbReference type="EMBL" id="GL636472">
    <property type="protein sequence ID" value="EFW11030.1"/>
    <property type="molecule type" value="Genomic_DNA"/>
</dbReference>
<accession>E9CQZ0</accession>
<keyword evidence="2" id="KW-1185">Reference proteome</keyword>
<reference evidence="2" key="1">
    <citation type="journal article" date="2011" name="Genome Biol. Evol.">
        <title>Massive genomic decay in Serratia symbiotica, a recently evolved symbiont of aphids.</title>
        <authorList>
            <person name="Burke G.R."/>
            <person name="Moran N.A."/>
        </authorList>
    </citation>
    <scope>NUCLEOTIDE SEQUENCE [LARGE SCALE GENOMIC DNA]</scope>
    <source>
        <strain evidence="2">Tucson</strain>
    </source>
</reference>
<sequence length="49" mass="5344">GVVFSLDCCDREAISWSATTGGISSEIVQDLPTENLEKRFGNTLKVSIR</sequence>
<gene>
    <name evidence="1" type="ORF">SSYM_0321</name>
</gene>
<name>E9CQZ0_9GAMM</name>
<dbReference type="AlphaFoldDB" id="E9CQZ0"/>